<feature type="chain" id="PRO_5003938120" description="DUF4114 domain-containing protein" evidence="1">
    <location>
        <begin position="32"/>
        <end position="627"/>
    </location>
</feature>
<dbReference type="PANTHER" id="PTHR34720:SF9">
    <property type="entry name" value="BLR4714 PROTEIN"/>
    <property type="match status" value="1"/>
</dbReference>
<accession>K9XZ12</accession>
<sequence>MFNLIKLKKLTAISILAISMTGTFVVPLGQAANENAPGQAKKACKKNNNGIGNNYDVEYTLRNKTFTIRIDPGNNGQMNKFRSDLAAASVKPKYTQTEIDSAVAQIYDAEKNAKNGNNTNCPSGSVGTDYSTLYATISDFPFYRAASDPTIFHNTTYPNGKKGVDAFQQFVNTESSALNLDQLNARRLDSTKLRLNQAQDLKVYFINEGASYRNQLQLVTSGGTSINGLVFRDGSEGSGPNVLRIGDYVGLGTVAAGTTLDFRLRANGANNSNPDVWYADVSKNVDKQQHVIAYEYEGYLILAWEDLYGGGDKDYNDIVFAIDIGKSNLAAIPTEPAVNKPPVANNDTAITPYNTPITIDVMANDSDPEKQAINITSVTSLTGATVQVANGKVVYTPKLNYHGTDTFTYTIADTSGATNSAIVTVNVNPKTNNPPTAGNDSATTAYATPVTINVKANDSDPDGDPLTITLNQPLNGTVNLSGDQVVYTPNTGYFGTDTFTYRVADPDGVSAEATVTVTVTPKPNGSPEAQDDISSTDKNQSVIIPVLSNDSDPDGDTLTVTVGNSSNGKTTVNSDNTVTYTPNSGYVGNDSFTYTISDGKGGIATANVTVTVNSTNNPPESKLEYAD</sequence>
<dbReference type="KEGG" id="scs:Sta7437_4371"/>
<dbReference type="NCBIfam" id="NF012211">
    <property type="entry name" value="tand_rpt_95"/>
    <property type="match status" value="3"/>
</dbReference>
<evidence type="ECO:0000313" key="4">
    <source>
        <dbReference type="Proteomes" id="UP000010473"/>
    </source>
</evidence>
<feature type="domain" description="DUF4114" evidence="2">
    <location>
        <begin position="255"/>
        <end position="323"/>
    </location>
</feature>
<dbReference type="AlphaFoldDB" id="K9XZ12"/>
<dbReference type="STRING" id="111780.Sta7437_4371"/>
<gene>
    <name evidence="3" type="ordered locus">Sta7437_4371</name>
</gene>
<dbReference type="eggNOG" id="COG2911">
    <property type="taxonomic scope" value="Bacteria"/>
</dbReference>
<dbReference type="Gene3D" id="2.60.40.2810">
    <property type="match status" value="3"/>
</dbReference>
<keyword evidence="1" id="KW-0732">Signal</keyword>
<dbReference type="InterPro" id="IPR025193">
    <property type="entry name" value="DUF4114"/>
</dbReference>
<reference evidence="4" key="1">
    <citation type="journal article" date="2013" name="Proc. Natl. Acad. Sci. U.S.A.">
        <title>Improving the coverage of the cyanobacterial phylum using diversity-driven genome sequencing.</title>
        <authorList>
            <person name="Shih P.M."/>
            <person name="Wu D."/>
            <person name="Latifi A."/>
            <person name="Axen S.D."/>
            <person name="Fewer D.P."/>
            <person name="Talla E."/>
            <person name="Calteau A."/>
            <person name="Cai F."/>
            <person name="Tandeau de Marsac N."/>
            <person name="Rippka R."/>
            <person name="Herdman M."/>
            <person name="Sivonen K."/>
            <person name="Coursin T."/>
            <person name="Laurent T."/>
            <person name="Goodwin L."/>
            <person name="Nolan M."/>
            <person name="Davenport K.W."/>
            <person name="Han C.S."/>
            <person name="Rubin E.M."/>
            <person name="Eisen J.A."/>
            <person name="Woyke T."/>
            <person name="Gugger M."/>
            <person name="Kerfeld C.A."/>
        </authorList>
    </citation>
    <scope>NUCLEOTIDE SEQUENCE [LARGE SCALE GENOMIC DNA]</scope>
    <source>
        <strain evidence="4">ATCC 29371 / PCC 7437</strain>
    </source>
</reference>
<dbReference type="Pfam" id="PF17963">
    <property type="entry name" value="Big_9"/>
    <property type="match status" value="3"/>
</dbReference>
<organism evidence="3 4">
    <name type="scientific">Stanieria cyanosphaera (strain ATCC 29371 / PCC 7437)</name>
    <dbReference type="NCBI Taxonomy" id="111780"/>
    <lineage>
        <taxon>Bacteria</taxon>
        <taxon>Bacillati</taxon>
        <taxon>Cyanobacteriota</taxon>
        <taxon>Cyanophyceae</taxon>
        <taxon>Pleurocapsales</taxon>
        <taxon>Dermocarpellaceae</taxon>
        <taxon>Stanieria</taxon>
    </lineage>
</organism>
<protein>
    <recommendedName>
        <fullName evidence="2">DUF4114 domain-containing protein</fullName>
    </recommendedName>
</protein>
<dbReference type="Pfam" id="PF13448">
    <property type="entry name" value="DUF4114"/>
    <property type="match status" value="1"/>
</dbReference>
<evidence type="ECO:0000313" key="3">
    <source>
        <dbReference type="EMBL" id="AFZ37840.1"/>
    </source>
</evidence>
<evidence type="ECO:0000259" key="2">
    <source>
        <dbReference type="Pfam" id="PF13448"/>
    </source>
</evidence>
<dbReference type="HOGENOM" id="CLU_436076_0_0_3"/>
<dbReference type="EMBL" id="CP003653">
    <property type="protein sequence ID" value="AFZ37840.1"/>
    <property type="molecule type" value="Genomic_DNA"/>
</dbReference>
<evidence type="ECO:0000256" key="1">
    <source>
        <dbReference type="SAM" id="SignalP"/>
    </source>
</evidence>
<dbReference type="eggNOG" id="COG1196">
    <property type="taxonomic scope" value="Bacteria"/>
</dbReference>
<keyword evidence="4" id="KW-1185">Reference proteome</keyword>
<proteinExistence type="predicted"/>
<dbReference type="OrthoDB" id="507489at2"/>
<dbReference type="PANTHER" id="PTHR34720">
    <property type="entry name" value="MICROCYSTIN DEPENDENT PROTEIN"/>
    <property type="match status" value="1"/>
</dbReference>
<feature type="signal peptide" evidence="1">
    <location>
        <begin position="1"/>
        <end position="31"/>
    </location>
</feature>
<dbReference type="Proteomes" id="UP000010473">
    <property type="component" value="Chromosome"/>
</dbReference>
<name>K9XZ12_STAC7</name>
<dbReference type="PATRIC" id="fig|111780.3.peg.4526"/>